<evidence type="ECO:0000313" key="5">
    <source>
        <dbReference type="Proteomes" id="UP000198748"/>
    </source>
</evidence>
<evidence type="ECO:0000259" key="2">
    <source>
        <dbReference type="Pfam" id="PF12708"/>
    </source>
</evidence>
<evidence type="ECO:0000259" key="3">
    <source>
        <dbReference type="Pfam" id="PF13229"/>
    </source>
</evidence>
<dbReference type="InterPro" id="IPR039448">
    <property type="entry name" value="Beta_helix"/>
</dbReference>
<keyword evidence="1" id="KW-0732">Signal</keyword>
<evidence type="ECO:0000256" key="1">
    <source>
        <dbReference type="SAM" id="SignalP"/>
    </source>
</evidence>
<protein>
    <submittedName>
        <fullName evidence="4">Pectate lyase superfamily protein</fullName>
    </submittedName>
</protein>
<dbReference type="GO" id="GO:0016829">
    <property type="term" value="F:lyase activity"/>
    <property type="evidence" value="ECO:0007669"/>
    <property type="project" value="UniProtKB-KW"/>
</dbReference>
<dbReference type="AlphaFoldDB" id="A0A1G7PV06"/>
<dbReference type="Proteomes" id="UP000198748">
    <property type="component" value="Unassembled WGS sequence"/>
</dbReference>
<dbReference type="SUPFAM" id="SSF51126">
    <property type="entry name" value="Pectin lyase-like"/>
    <property type="match status" value="1"/>
</dbReference>
<feature type="chain" id="PRO_5011683769" evidence="1">
    <location>
        <begin position="37"/>
        <end position="897"/>
    </location>
</feature>
<gene>
    <name evidence="4" type="ORF">SAMN04487996_113135</name>
</gene>
<sequence>MLYCKMRRSERARTQCLHFSKLFLLICIFCNLSFFAAASIPDHDALSIDPIKFSFETTTNQVKLNEEMEIVVKAQLLPVNESIMFVFKESYAFRIKIVLPDGFVQTGGNYSDFVGTTLTASNPSVIYQLKGKFTSQVPSGKFILLRGSDKANNSSQLVYVESLPFSIKAASDQRDSKREMFTMQLNPQRVPYVRMDSLREGWGEEEDVVEIVHGPKSGKFLYDSLNTDPDDGALVVIARNSRHYVRAIDRFIDVRWFGTVGDGVADDTQALNAAAIAAKKLGKTLYLPKEQYRVNSKVTFYTDVESKATILMNKSTSAISIARTEPVDTLDHTNPGGLTKGSRKLGITGFKGATVLLRSTAEVMINRFGDGVAVSPYYKRQLIHLLDDEGNFDAPLQETYTDIAHLEIRVFPEEKPITINGLNIEAESIFYGQTPLSTTRSHVTMNGLRLVNKDQPHKGYIGVTVQNGYNITFNDCHVSGFNDDGNGGSQARLGYGFNLTDVYDVKFNRCHIDECKHTIMAAYATEVFIDDCILHGADDVGTTVFLQPLDAHWCHGMKVTNSRIYSKNGSTTGVSVAGGDIEIRNCKIYNCWSISSMSATTPEIRGSWIAEDNYIEISQGAANPNLLGAFSSGLAYGNTFTRALEHPKFVSIKNNRMVNPNLDKQLIIYRGITSIFENGKYITERLEIANNVAISGGNPTSVTTAAYLAVRKENISVTRKPIILIVDQPFRPQGFDSVATIRIASREKSKMSADSVFDYEVTVRNSTGFSTQVDADACWKFALENVDLLSTNGASTSGGAKSFFYQIYNCSIGRNLPSGYSSAILNAGSAPWMLFNSIVYSNLQLRTGAGSLGPAQITTFDDGIVVSKGNVVLNGARPVLFKTDNYVNLTYFAPSVN</sequence>
<evidence type="ECO:0000313" key="4">
    <source>
        <dbReference type="EMBL" id="SDF90081.1"/>
    </source>
</evidence>
<proteinExistence type="predicted"/>
<name>A0A1G7PV06_9BACT</name>
<reference evidence="5" key="1">
    <citation type="submission" date="2016-10" db="EMBL/GenBank/DDBJ databases">
        <authorList>
            <person name="Varghese N."/>
            <person name="Submissions S."/>
        </authorList>
    </citation>
    <scope>NUCLEOTIDE SEQUENCE [LARGE SCALE GENOMIC DNA]</scope>
    <source>
        <strain evidence="5">DSM 25329</strain>
    </source>
</reference>
<dbReference type="InterPro" id="IPR011050">
    <property type="entry name" value="Pectin_lyase_fold/virulence"/>
</dbReference>
<feature type="domain" description="Right handed beta helix" evidence="3">
    <location>
        <begin position="433"/>
        <end position="544"/>
    </location>
</feature>
<dbReference type="InterPro" id="IPR012334">
    <property type="entry name" value="Pectin_lyas_fold"/>
</dbReference>
<dbReference type="EMBL" id="FNAN01000013">
    <property type="protein sequence ID" value="SDF90081.1"/>
    <property type="molecule type" value="Genomic_DNA"/>
</dbReference>
<keyword evidence="4" id="KW-0456">Lyase</keyword>
<keyword evidence="5" id="KW-1185">Reference proteome</keyword>
<dbReference type="STRING" id="659014.SAMN04487996_113135"/>
<dbReference type="InterPro" id="IPR024535">
    <property type="entry name" value="RHGA/B-epi-like_pectate_lyase"/>
</dbReference>
<organism evidence="4 5">
    <name type="scientific">Dyadobacter soli</name>
    <dbReference type="NCBI Taxonomy" id="659014"/>
    <lineage>
        <taxon>Bacteria</taxon>
        <taxon>Pseudomonadati</taxon>
        <taxon>Bacteroidota</taxon>
        <taxon>Cytophagia</taxon>
        <taxon>Cytophagales</taxon>
        <taxon>Spirosomataceae</taxon>
        <taxon>Dyadobacter</taxon>
    </lineage>
</organism>
<feature type="signal peptide" evidence="1">
    <location>
        <begin position="1"/>
        <end position="36"/>
    </location>
</feature>
<dbReference type="Gene3D" id="2.160.20.10">
    <property type="entry name" value="Single-stranded right-handed beta-helix, Pectin lyase-like"/>
    <property type="match status" value="2"/>
</dbReference>
<feature type="domain" description="Rhamnogalacturonase A/B/Epimerase-like pectate lyase" evidence="2">
    <location>
        <begin position="251"/>
        <end position="303"/>
    </location>
</feature>
<accession>A0A1G7PV06</accession>
<dbReference type="Pfam" id="PF12708">
    <property type="entry name" value="Pect-lyase_RHGA_epim"/>
    <property type="match status" value="1"/>
</dbReference>
<dbReference type="Pfam" id="PF13229">
    <property type="entry name" value="Beta_helix"/>
    <property type="match status" value="1"/>
</dbReference>